<dbReference type="STRING" id="1838280.A6M21_01425"/>
<accession>A0A1B7LAR4</accession>
<protein>
    <submittedName>
        <fullName evidence="1">Uncharacterized protein</fullName>
    </submittedName>
</protein>
<gene>
    <name evidence="1" type="ORF">A6M21_01425</name>
</gene>
<dbReference type="Proteomes" id="UP000078532">
    <property type="component" value="Unassembled WGS sequence"/>
</dbReference>
<proteinExistence type="predicted"/>
<evidence type="ECO:0000313" key="1">
    <source>
        <dbReference type="EMBL" id="OAT79418.1"/>
    </source>
</evidence>
<dbReference type="AlphaFoldDB" id="A0A1B7LAR4"/>
<evidence type="ECO:0000313" key="2">
    <source>
        <dbReference type="Proteomes" id="UP000078532"/>
    </source>
</evidence>
<keyword evidence="2" id="KW-1185">Reference proteome</keyword>
<name>A0A1B7LAR4_9FIRM</name>
<organism evidence="1 2">
    <name type="scientific">Desulfotomaculum copahuensis</name>
    <dbReference type="NCBI Taxonomy" id="1838280"/>
    <lineage>
        <taxon>Bacteria</taxon>
        <taxon>Bacillati</taxon>
        <taxon>Bacillota</taxon>
        <taxon>Clostridia</taxon>
        <taxon>Eubacteriales</taxon>
        <taxon>Desulfotomaculaceae</taxon>
        <taxon>Desulfotomaculum</taxon>
    </lineage>
</organism>
<dbReference type="EMBL" id="LYVF01000197">
    <property type="protein sequence ID" value="OAT79418.1"/>
    <property type="molecule type" value="Genomic_DNA"/>
</dbReference>
<comment type="caution">
    <text evidence="1">The sequence shown here is derived from an EMBL/GenBank/DDBJ whole genome shotgun (WGS) entry which is preliminary data.</text>
</comment>
<sequence>MKQRYTGRIKVRGRRIITRSASEAADGIRTALSCATPGHAQPRRAVKHRPTGRIKVLAAGRLRTPIK</sequence>
<reference evidence="1 2" key="1">
    <citation type="submission" date="2016-04" db="EMBL/GenBank/DDBJ databases">
        <authorList>
            <person name="Evans L.H."/>
            <person name="Alamgir A."/>
            <person name="Owens N."/>
            <person name="Weber N.D."/>
            <person name="Virtaneva K."/>
            <person name="Barbian K."/>
            <person name="Babar A."/>
            <person name="Rosenke K."/>
        </authorList>
    </citation>
    <scope>NUCLEOTIDE SEQUENCE [LARGE SCALE GENOMIC DNA]</scope>
    <source>
        <strain evidence="1 2">LMa1</strain>
    </source>
</reference>